<feature type="compositionally biased region" description="Low complexity" evidence="11">
    <location>
        <begin position="103"/>
        <end position="115"/>
    </location>
</feature>
<dbReference type="SMART" id="SM00755">
    <property type="entry name" value="Grip"/>
    <property type="match status" value="1"/>
</dbReference>
<organism evidence="13 14">
    <name type="scientific">Rhynochetos jubatus</name>
    <name type="common">kagu</name>
    <dbReference type="NCBI Taxonomy" id="54386"/>
    <lineage>
        <taxon>Eukaryota</taxon>
        <taxon>Metazoa</taxon>
        <taxon>Chordata</taxon>
        <taxon>Craniata</taxon>
        <taxon>Vertebrata</taxon>
        <taxon>Euteleostomi</taxon>
        <taxon>Archelosauria</taxon>
        <taxon>Archosauria</taxon>
        <taxon>Dinosauria</taxon>
        <taxon>Saurischia</taxon>
        <taxon>Theropoda</taxon>
        <taxon>Coelurosauria</taxon>
        <taxon>Aves</taxon>
        <taxon>Neognathae</taxon>
        <taxon>Neoaves</taxon>
        <taxon>Phaethontimorphae</taxon>
        <taxon>Eurypygiformes</taxon>
        <taxon>Rhynochetidae</taxon>
        <taxon>Rhynochetos</taxon>
    </lineage>
</organism>
<evidence type="ECO:0000256" key="4">
    <source>
        <dbReference type="ARBA" id="ARBA00023034"/>
    </source>
</evidence>
<dbReference type="Pfam" id="PF01465">
    <property type="entry name" value="GRIP"/>
    <property type="match status" value="1"/>
</dbReference>
<dbReference type="Gene3D" id="1.10.220.60">
    <property type="entry name" value="GRIP domain"/>
    <property type="match status" value="1"/>
</dbReference>
<evidence type="ECO:0000256" key="11">
    <source>
        <dbReference type="SAM" id="MobiDB-lite"/>
    </source>
</evidence>
<keyword evidence="5 10" id="KW-0175">Coiled coil</keyword>
<feature type="non-terminal residue" evidence="13">
    <location>
        <position position="783"/>
    </location>
</feature>
<protein>
    <recommendedName>
        <fullName evidence="8">GRIP and coiled-coil domain-containing protein 1</fullName>
    </recommendedName>
    <alternativeName>
        <fullName evidence="9">Golgi coiled-coil protein 1</fullName>
    </alternativeName>
</protein>
<comment type="subcellular location">
    <subcellularLocation>
        <location evidence="2">Cytoplasm</location>
    </subcellularLocation>
    <subcellularLocation>
        <location evidence="1">Golgi apparatus membrane</location>
        <topology evidence="1">Peripheral membrane protein</topology>
    </subcellularLocation>
</comment>
<keyword evidence="14" id="KW-1185">Reference proteome</keyword>
<keyword evidence="4" id="KW-0333">Golgi apparatus</keyword>
<evidence type="ECO:0000259" key="12">
    <source>
        <dbReference type="PROSITE" id="PS50913"/>
    </source>
</evidence>
<evidence type="ECO:0000256" key="6">
    <source>
        <dbReference type="ARBA" id="ARBA00023136"/>
    </source>
</evidence>
<evidence type="ECO:0000256" key="1">
    <source>
        <dbReference type="ARBA" id="ARBA00004395"/>
    </source>
</evidence>
<name>A0A7K6RZP3_9AVES</name>
<evidence type="ECO:0000256" key="9">
    <source>
        <dbReference type="ARBA" id="ARBA00076300"/>
    </source>
</evidence>
<evidence type="ECO:0000256" key="3">
    <source>
        <dbReference type="ARBA" id="ARBA00022490"/>
    </source>
</evidence>
<dbReference type="PROSITE" id="PS50913">
    <property type="entry name" value="GRIP"/>
    <property type="match status" value="1"/>
</dbReference>
<feature type="compositionally biased region" description="Basic and acidic residues" evidence="11">
    <location>
        <begin position="88"/>
        <end position="98"/>
    </location>
</feature>
<dbReference type="EMBL" id="VZRY01003414">
    <property type="protein sequence ID" value="NWW90735.1"/>
    <property type="molecule type" value="Genomic_DNA"/>
</dbReference>
<dbReference type="PANTHER" id="PTHR23157">
    <property type="entry name" value="GRIP AND COILED-COIL DOMAIN-CONTAINING PROTEIN 1"/>
    <property type="match status" value="1"/>
</dbReference>
<dbReference type="InterPro" id="IPR051952">
    <property type="entry name" value="Golgi-autophagy_related"/>
</dbReference>
<evidence type="ECO:0000256" key="10">
    <source>
        <dbReference type="SAM" id="Coils"/>
    </source>
</evidence>
<dbReference type="GO" id="GO:0000139">
    <property type="term" value="C:Golgi membrane"/>
    <property type="evidence" value="ECO:0007669"/>
    <property type="project" value="UniProtKB-SubCell"/>
</dbReference>
<evidence type="ECO:0000256" key="7">
    <source>
        <dbReference type="ARBA" id="ARBA00055375"/>
    </source>
</evidence>
<feature type="coiled-coil region" evidence="10">
    <location>
        <begin position="668"/>
        <end position="720"/>
    </location>
</feature>
<sequence length="783" mass="87799">MEKFGMSFGGGPSKKDLLETIESQKKQLLQYQVRLKDVVRAYKSLIKEKEALEASLKVLSVSHEADVGASAAQPACVAGPGSSFADSPDDRSSVHSEDSVGTAASADTAASLASAKGEPGPEDDKPAATASSLKSEETSGSESGVSTSSGDAPCAAGEADKRVLQLKTQLATLTSALSTVTQEKSRMEASYQADKRKMKQNLDDATRKAEDETEKLEAELKAVQEQLAETKARLITQQHDRAQEQSDHAVMLRELQKLLQNERTLRQDAELKLEETREALAGRACMADRAEGYELQIRQLGREVEDLKGELQAVQEEKNRPDPRLQDLQEEMASLKNHFQVQLLQEMRKTAQAEEQLRQHAQMEERRVADLEGQVSQVSELLGTYEKAKQKDQAVIQKLKDRLVQLDLENKTLAVAASSRSPLDVHGEEAGLDVNVLKDKMEKLKKLLQAAARKGQGALDVEKLCELELPRGSETGDGEKATALYYQQELKQLKEEFERYKMRAQVVLKNKSARDGSAAKELEEAQEQLADLKEKYIALQLAADETEKRHRRDVEAKKQELSRLQQAHRQELERCQLDYRERALKLEEEMHKQRDRALAVLAEKDQELEQLRSVTLPYGLQGSKNCLASGSDVPRDDVPGDDSSEILPQALHLSATGEPTFFLYAEQLARKEVEIVALRKQKHKLETQVHQLQEKILVEEEKHREEVSALQREIEKNLRDKSREGANLEYLKNIVYRFLTLPDSLGRQQTLTAILTILHFSPEEKQTVTKQSAYGSRWLSGKR</sequence>
<dbReference type="Proteomes" id="UP000570016">
    <property type="component" value="Unassembled WGS sequence"/>
</dbReference>
<evidence type="ECO:0000256" key="2">
    <source>
        <dbReference type="ARBA" id="ARBA00004496"/>
    </source>
</evidence>
<dbReference type="OrthoDB" id="9898580at2759"/>
<evidence type="ECO:0000313" key="14">
    <source>
        <dbReference type="Proteomes" id="UP000570016"/>
    </source>
</evidence>
<feature type="region of interest" description="Disordered" evidence="11">
    <location>
        <begin position="69"/>
        <end position="156"/>
    </location>
</feature>
<keyword evidence="6" id="KW-0472">Membrane</keyword>
<comment type="function">
    <text evidence="7">Probably involved in maintaining Golgi structure.</text>
</comment>
<evidence type="ECO:0000256" key="8">
    <source>
        <dbReference type="ARBA" id="ARBA00073150"/>
    </source>
</evidence>
<dbReference type="InterPro" id="IPR000237">
    <property type="entry name" value="GRIP_dom"/>
</dbReference>
<dbReference type="FunFam" id="1.10.220.60:FF:000005">
    <property type="entry name" value="GRIP and coiled-coil domain-containing protein 1"/>
    <property type="match status" value="1"/>
</dbReference>
<gene>
    <name evidence="13" type="primary">Gcc1</name>
    <name evidence="13" type="ORF">RHYJUB_R12896</name>
</gene>
<feature type="coiled-coil region" evidence="10">
    <location>
        <begin position="14"/>
        <end position="55"/>
    </location>
</feature>
<feature type="coiled-coil region" evidence="10">
    <location>
        <begin position="188"/>
        <end position="454"/>
    </location>
</feature>
<dbReference type="PANTHER" id="PTHR23157:SF25">
    <property type="entry name" value="GRIP AND COILED-COIL DOMAIN-CONTAINING PROTEIN 1"/>
    <property type="match status" value="1"/>
</dbReference>
<comment type="caution">
    <text evidence="13">The sequence shown here is derived from an EMBL/GenBank/DDBJ whole genome shotgun (WGS) entry which is preliminary data.</text>
</comment>
<accession>A0A7K6RZP3</accession>
<feature type="compositionally biased region" description="Low complexity" evidence="11">
    <location>
        <begin position="138"/>
        <end position="150"/>
    </location>
</feature>
<feature type="coiled-coil region" evidence="10">
    <location>
        <begin position="483"/>
        <end position="614"/>
    </location>
</feature>
<evidence type="ECO:0000256" key="5">
    <source>
        <dbReference type="ARBA" id="ARBA00023054"/>
    </source>
</evidence>
<proteinExistence type="predicted"/>
<feature type="non-terminal residue" evidence="13">
    <location>
        <position position="1"/>
    </location>
</feature>
<feature type="domain" description="GRIP" evidence="12">
    <location>
        <begin position="721"/>
        <end position="771"/>
    </location>
</feature>
<keyword evidence="3" id="KW-0963">Cytoplasm</keyword>
<reference evidence="13 14" key="1">
    <citation type="submission" date="2019-09" db="EMBL/GenBank/DDBJ databases">
        <title>Bird 10,000 Genomes (B10K) Project - Family phase.</title>
        <authorList>
            <person name="Zhang G."/>
        </authorList>
    </citation>
    <scope>NUCLEOTIDE SEQUENCE [LARGE SCALE GENOMIC DNA]</scope>
    <source>
        <strain evidence="13">B10K-DU-029-58</strain>
        <tissue evidence="13">Muscle</tissue>
    </source>
</reference>
<dbReference type="AlphaFoldDB" id="A0A7K6RZP3"/>
<evidence type="ECO:0000313" key="13">
    <source>
        <dbReference type="EMBL" id="NWW90735.1"/>
    </source>
</evidence>